<name>A0AAV5J229_9ROSI</name>
<evidence type="ECO:0000256" key="2">
    <source>
        <dbReference type="ARBA" id="ARBA00022705"/>
    </source>
</evidence>
<dbReference type="GO" id="GO:0000775">
    <property type="term" value="C:chromosome, centromeric region"/>
    <property type="evidence" value="ECO:0007669"/>
    <property type="project" value="TreeGrafter"/>
</dbReference>
<dbReference type="PANTHER" id="PTHR13395">
    <property type="entry name" value="SISTER CHROMATID COHESION PROTEIN DCC1-RELATED"/>
    <property type="match status" value="1"/>
</dbReference>
<dbReference type="AlphaFoldDB" id="A0AAV5J229"/>
<evidence type="ECO:0000256" key="1">
    <source>
        <dbReference type="ARBA" id="ARBA00007017"/>
    </source>
</evidence>
<dbReference type="GO" id="GO:0006260">
    <property type="term" value="P:DNA replication"/>
    <property type="evidence" value="ECO:0007669"/>
    <property type="project" value="UniProtKB-KW"/>
</dbReference>
<dbReference type="GO" id="GO:0034088">
    <property type="term" value="P:maintenance of mitotic sister chromatid cohesion"/>
    <property type="evidence" value="ECO:0007669"/>
    <property type="project" value="TreeGrafter"/>
</dbReference>
<comment type="caution">
    <text evidence="3">The sequence shown here is derived from an EMBL/GenBank/DDBJ whole genome shotgun (WGS) entry which is preliminary data.</text>
</comment>
<gene>
    <name evidence="3" type="ORF">SLEP1_g18144</name>
</gene>
<proteinExistence type="inferred from homology"/>
<dbReference type="Pfam" id="PF09724">
    <property type="entry name" value="Dcc1"/>
    <property type="match status" value="1"/>
</dbReference>
<dbReference type="GO" id="GO:0031390">
    <property type="term" value="C:Ctf18 RFC-like complex"/>
    <property type="evidence" value="ECO:0007669"/>
    <property type="project" value="InterPro"/>
</dbReference>
<protein>
    <recommendedName>
        <fullName evidence="5">Sister chromatid cohesion protein DCC1</fullName>
    </recommendedName>
</protein>
<evidence type="ECO:0000313" key="3">
    <source>
        <dbReference type="EMBL" id="GKV06244.1"/>
    </source>
</evidence>
<reference evidence="3 4" key="1">
    <citation type="journal article" date="2021" name="Commun. Biol.">
        <title>The genome of Shorea leprosula (Dipterocarpaceae) highlights the ecological relevance of drought in aseasonal tropical rainforests.</title>
        <authorList>
            <person name="Ng K.K.S."/>
            <person name="Kobayashi M.J."/>
            <person name="Fawcett J.A."/>
            <person name="Hatakeyama M."/>
            <person name="Paape T."/>
            <person name="Ng C.H."/>
            <person name="Ang C.C."/>
            <person name="Tnah L.H."/>
            <person name="Lee C.T."/>
            <person name="Nishiyama T."/>
            <person name="Sese J."/>
            <person name="O'Brien M.J."/>
            <person name="Copetti D."/>
            <person name="Mohd Noor M.I."/>
            <person name="Ong R.C."/>
            <person name="Putra M."/>
            <person name="Sireger I.Z."/>
            <person name="Indrioko S."/>
            <person name="Kosugi Y."/>
            <person name="Izuno A."/>
            <person name="Isagi Y."/>
            <person name="Lee S.L."/>
            <person name="Shimizu K.K."/>
        </authorList>
    </citation>
    <scope>NUCLEOTIDE SEQUENCE [LARGE SCALE GENOMIC DNA]</scope>
    <source>
        <strain evidence="3">214</strain>
    </source>
</reference>
<dbReference type="EMBL" id="BPVZ01000024">
    <property type="protein sequence ID" value="GKV06244.1"/>
    <property type="molecule type" value="Genomic_DNA"/>
</dbReference>
<comment type="similarity">
    <text evidence="1">Belongs to the DCC1 family.</text>
</comment>
<evidence type="ECO:0000313" key="4">
    <source>
        <dbReference type="Proteomes" id="UP001054252"/>
    </source>
</evidence>
<organism evidence="3 4">
    <name type="scientific">Rubroshorea leprosula</name>
    <dbReference type="NCBI Taxonomy" id="152421"/>
    <lineage>
        <taxon>Eukaryota</taxon>
        <taxon>Viridiplantae</taxon>
        <taxon>Streptophyta</taxon>
        <taxon>Embryophyta</taxon>
        <taxon>Tracheophyta</taxon>
        <taxon>Spermatophyta</taxon>
        <taxon>Magnoliopsida</taxon>
        <taxon>eudicotyledons</taxon>
        <taxon>Gunneridae</taxon>
        <taxon>Pentapetalae</taxon>
        <taxon>rosids</taxon>
        <taxon>malvids</taxon>
        <taxon>Malvales</taxon>
        <taxon>Dipterocarpaceae</taxon>
        <taxon>Rubroshorea</taxon>
    </lineage>
</organism>
<dbReference type="Proteomes" id="UP001054252">
    <property type="component" value="Unassembled WGS sequence"/>
</dbReference>
<keyword evidence="4" id="KW-1185">Reference proteome</keyword>
<dbReference type="GO" id="GO:0000785">
    <property type="term" value="C:chromatin"/>
    <property type="evidence" value="ECO:0007669"/>
    <property type="project" value="TreeGrafter"/>
</dbReference>
<dbReference type="PANTHER" id="PTHR13395:SF6">
    <property type="entry name" value="SISTER CHROMATID COHESION PROTEIN DCC1"/>
    <property type="match status" value="1"/>
</dbReference>
<accession>A0AAV5J229</accession>
<keyword evidence="2" id="KW-0235">DNA replication</keyword>
<dbReference type="InterPro" id="IPR019128">
    <property type="entry name" value="Dcc1"/>
</dbReference>
<sequence length="395" mass="44609">MEELLPVCKGAEAVLNLQPSSSISIGYHPLFGPHDDLILFELDEKLVPDVLHQRVTLRGQPDEEAVLCTMSKTYAIKFVGTSNSVFLIPPSDNSVSCDKSLGCHEGNYKEEVVAAVLKVAPGTMELVEVAPKLDKLKSILLESPYCSDEVEGMGDLEVMETTSRRLYTWDDLVDRVQASDDELRAGLKAISAVEIDGCWRIVDDKYMDFILWMLLNNSVANGWSLNELIEEEVVNVLVSDGIPARLANHCLQVYGNKVVGAGRSLWRLDERRVCIQFARQILREGKRKIEIFMEEWMKKIPLGMQASFDMLEGEVLTEKLGVETWVHAFSVSSLPSNPAERFSMLFKERLKWEWKDLQPYIRDLKVPGLTSEGLLLKYTRRTQPTLDAEPVFSAR</sequence>
<evidence type="ECO:0008006" key="5">
    <source>
        <dbReference type="Google" id="ProtNLM"/>
    </source>
</evidence>